<dbReference type="RefSeq" id="WP_128418843.1">
    <property type="nucleotide sequence ID" value="NZ_CP049017.1"/>
</dbReference>
<dbReference type="SUPFAM" id="SSF51905">
    <property type="entry name" value="FAD/NAD(P)-binding domain"/>
    <property type="match status" value="1"/>
</dbReference>
<dbReference type="AlphaFoldDB" id="A0A2S6ZKY3"/>
<evidence type="ECO:0000313" key="2">
    <source>
        <dbReference type="Proteomes" id="UP000239898"/>
    </source>
</evidence>
<keyword evidence="2" id="KW-1185">Reference proteome</keyword>
<dbReference type="Gene3D" id="3.50.50.60">
    <property type="entry name" value="FAD/NAD(P)-binding domain"/>
    <property type="match status" value="1"/>
</dbReference>
<reference evidence="1 2" key="1">
    <citation type="submission" date="2016-08" db="EMBL/GenBank/DDBJ databases">
        <title>Evolution of the type three secretion system and type three effector repertoires in Xanthomonas.</title>
        <authorList>
            <person name="Merda D."/>
            <person name="Briand M."/>
            <person name="Bosis E."/>
            <person name="Rousseau C."/>
            <person name="Portier P."/>
            <person name="Jacques M.-A."/>
            <person name="Fischer-Le Saux M."/>
        </authorList>
    </citation>
    <scope>NUCLEOTIDE SEQUENCE [LARGE SCALE GENOMIC DNA]</scope>
    <source>
        <strain evidence="1 2">CFBP 4691</strain>
    </source>
</reference>
<comment type="caution">
    <text evidence="1">The sequence shown here is derived from an EMBL/GenBank/DDBJ whole genome shotgun (WGS) entry which is preliminary data.</text>
</comment>
<dbReference type="Proteomes" id="UP000239898">
    <property type="component" value="Unassembled WGS sequence"/>
</dbReference>
<sequence length="65" mass="6529">MRAPAQDDVLIAGAGAIGQATGLALAQAGRRVPILESGSVRRRSGVRRAILTSGLRPAMACSASA</sequence>
<protein>
    <submittedName>
        <fullName evidence="1">Uncharacterized protein</fullName>
    </submittedName>
</protein>
<organism evidence="1 2">
    <name type="scientific">Xanthomonas theicola</name>
    <dbReference type="NCBI Taxonomy" id="56464"/>
    <lineage>
        <taxon>Bacteria</taxon>
        <taxon>Pseudomonadati</taxon>
        <taxon>Pseudomonadota</taxon>
        <taxon>Gammaproteobacteria</taxon>
        <taxon>Lysobacterales</taxon>
        <taxon>Lysobacteraceae</taxon>
        <taxon>Xanthomonas</taxon>
    </lineage>
</organism>
<proteinExistence type="predicted"/>
<evidence type="ECO:0000313" key="1">
    <source>
        <dbReference type="EMBL" id="PPT92942.1"/>
    </source>
</evidence>
<name>A0A2S6ZKY3_9XANT</name>
<dbReference type="EMBL" id="MIGX01000004">
    <property type="protein sequence ID" value="PPT92942.1"/>
    <property type="molecule type" value="Genomic_DNA"/>
</dbReference>
<gene>
    <name evidence="1" type="ORF">XthCFBP4691_01765</name>
</gene>
<accession>A0A2S6ZKY3</accession>
<dbReference type="InterPro" id="IPR036188">
    <property type="entry name" value="FAD/NAD-bd_sf"/>
</dbReference>